<dbReference type="Gene3D" id="1.10.10.10">
    <property type="entry name" value="Winged helix-like DNA-binding domain superfamily/Winged helix DNA-binding domain"/>
    <property type="match status" value="2"/>
</dbReference>
<dbReference type="InterPro" id="IPR011434">
    <property type="entry name" value="Ltp-like_HTH"/>
</dbReference>
<dbReference type="EMBL" id="JAASTW010000001">
    <property type="protein sequence ID" value="MBC1487496.1"/>
    <property type="molecule type" value="Genomic_DNA"/>
</dbReference>
<dbReference type="Proteomes" id="UP000587800">
    <property type="component" value="Unassembled WGS sequence"/>
</dbReference>
<comment type="caution">
    <text evidence="2">The sequence shown here is derived from an EMBL/GenBank/DDBJ whole genome shotgun (WGS) entry which is preliminary data.</text>
</comment>
<evidence type="ECO:0000313" key="5">
    <source>
        <dbReference type="Proteomes" id="UP000587800"/>
    </source>
</evidence>
<reference evidence="4 5" key="1">
    <citation type="submission" date="2020-03" db="EMBL/GenBank/DDBJ databases">
        <title>Soil Listeria distribution.</title>
        <authorList>
            <person name="Liao J."/>
            <person name="Wiedmann M."/>
        </authorList>
    </citation>
    <scope>NUCLEOTIDE SEQUENCE [LARGE SCALE GENOMIC DNA]</scope>
    <source>
        <strain evidence="3 5">FSL L7-1515</strain>
        <strain evidence="2 4">FSL L7-1554</strain>
    </source>
</reference>
<feature type="domain" description="Putative host cell surface-exposed lipoprotein Ltp-like HTH region" evidence="1">
    <location>
        <begin position="81"/>
        <end position="127"/>
    </location>
</feature>
<protein>
    <recommendedName>
        <fullName evidence="1">Putative host cell surface-exposed lipoprotein Ltp-like HTH region domain-containing protein</fullName>
    </recommendedName>
</protein>
<proteinExistence type="predicted"/>
<dbReference type="Proteomes" id="UP000561617">
    <property type="component" value="Unassembled WGS sequence"/>
</dbReference>
<feature type="domain" description="Putative host cell surface-exposed lipoprotein Ltp-like HTH region" evidence="1">
    <location>
        <begin position="130"/>
        <end position="177"/>
    </location>
</feature>
<dbReference type="Pfam" id="PF07553">
    <property type="entry name" value="Lipoprotein_Ltp"/>
    <property type="match status" value="2"/>
</dbReference>
<evidence type="ECO:0000313" key="2">
    <source>
        <dbReference type="EMBL" id="MBC1487496.1"/>
    </source>
</evidence>
<evidence type="ECO:0000313" key="3">
    <source>
        <dbReference type="EMBL" id="MBC1509676.1"/>
    </source>
</evidence>
<accession>A0A7X0X5B5</accession>
<organism evidence="2 4">
    <name type="scientific">Listeria immobilis</name>
    <dbReference type="NCBI Taxonomy" id="2713502"/>
    <lineage>
        <taxon>Bacteria</taxon>
        <taxon>Bacillati</taxon>
        <taxon>Bacillota</taxon>
        <taxon>Bacilli</taxon>
        <taxon>Bacillales</taxon>
        <taxon>Listeriaceae</taxon>
        <taxon>Listeria</taxon>
    </lineage>
</organism>
<dbReference type="InterPro" id="IPR036388">
    <property type="entry name" value="WH-like_DNA-bd_sf"/>
</dbReference>
<gene>
    <name evidence="2" type="ORF">HCJ38_00435</name>
    <name evidence="3" type="ORF">HCJ59_07190</name>
</gene>
<evidence type="ECO:0000259" key="1">
    <source>
        <dbReference type="Pfam" id="PF07553"/>
    </source>
</evidence>
<keyword evidence="5" id="KW-1185">Reference proteome</keyword>
<dbReference type="AlphaFoldDB" id="A0A7X0X5B5"/>
<evidence type="ECO:0000313" key="4">
    <source>
        <dbReference type="Proteomes" id="UP000561617"/>
    </source>
</evidence>
<dbReference type="EMBL" id="JAASUB010000007">
    <property type="protein sequence ID" value="MBC1509676.1"/>
    <property type="molecule type" value="Genomic_DNA"/>
</dbReference>
<name>A0A7X0X5B5_9LIST</name>
<sequence length="179" mass="19939">MKGTFKNVKPGKYTLTFTTLPLHKQSEKVQEKIKEADKTFDGQFIKNGVLNKVETVTLMESDMELTEDSDDNLDESSVPAEYKSALTKAEQYSSMMNMSKAGIYNQLTSEHGEKFSAEAGQYAVDNLKADYNANALAKAEEYQKTMSMAPEAIRDQLTSDAGEQFTAEEADYAIKNLSK</sequence>